<dbReference type="Pfam" id="PF22435">
    <property type="entry name" value="MRM3-like_sub_bind"/>
    <property type="match status" value="1"/>
</dbReference>
<dbReference type="CDD" id="cd18095">
    <property type="entry name" value="SpoU-like_rRNA-MTase"/>
    <property type="match status" value="1"/>
</dbReference>
<feature type="compositionally biased region" description="Basic and acidic residues" evidence="4">
    <location>
        <begin position="1"/>
        <end position="14"/>
    </location>
</feature>
<dbReference type="InterPro" id="IPR029028">
    <property type="entry name" value="Alpha/beta_knot_MTases"/>
</dbReference>
<evidence type="ECO:0000256" key="1">
    <source>
        <dbReference type="ARBA" id="ARBA00007228"/>
    </source>
</evidence>
<dbReference type="SUPFAM" id="SSF55315">
    <property type="entry name" value="L30e-like"/>
    <property type="match status" value="1"/>
</dbReference>
<accession>A0A4Q9VDV7</accession>
<dbReference type="OrthoDB" id="9794400at2"/>
<keyword evidence="7" id="KW-1185">Reference proteome</keyword>
<dbReference type="SMART" id="SM00967">
    <property type="entry name" value="SpoU_sub_bind"/>
    <property type="match status" value="1"/>
</dbReference>
<keyword evidence="3 6" id="KW-0808">Transferase</keyword>
<evidence type="ECO:0000259" key="5">
    <source>
        <dbReference type="SMART" id="SM00967"/>
    </source>
</evidence>
<protein>
    <submittedName>
        <fullName evidence="6">RNA methyltransferase</fullName>
    </submittedName>
</protein>
<comment type="caution">
    <text evidence="6">The sequence shown here is derived from an EMBL/GenBank/DDBJ whole genome shotgun (WGS) entry which is preliminary data.</text>
</comment>
<dbReference type="GO" id="GO:0003723">
    <property type="term" value="F:RNA binding"/>
    <property type="evidence" value="ECO:0007669"/>
    <property type="project" value="InterPro"/>
</dbReference>
<keyword evidence="2 6" id="KW-0489">Methyltransferase</keyword>
<dbReference type="GO" id="GO:0032259">
    <property type="term" value="P:methylation"/>
    <property type="evidence" value="ECO:0007669"/>
    <property type="project" value="UniProtKB-KW"/>
</dbReference>
<dbReference type="RefSeq" id="WP_131311884.1">
    <property type="nucleotide sequence ID" value="NZ_SJFN01000064.1"/>
</dbReference>
<dbReference type="Pfam" id="PF00588">
    <property type="entry name" value="SpoU_methylase"/>
    <property type="match status" value="1"/>
</dbReference>
<dbReference type="InterPro" id="IPR053888">
    <property type="entry name" value="MRM3-like_sub_bind"/>
</dbReference>
<dbReference type="Proteomes" id="UP000292781">
    <property type="component" value="Unassembled WGS sequence"/>
</dbReference>
<dbReference type="InterPro" id="IPR029026">
    <property type="entry name" value="tRNA_m1G_MTases_N"/>
</dbReference>
<evidence type="ECO:0000313" key="6">
    <source>
        <dbReference type="EMBL" id="TBW32284.1"/>
    </source>
</evidence>
<dbReference type="EMBL" id="SJFN01000064">
    <property type="protein sequence ID" value="TBW32284.1"/>
    <property type="molecule type" value="Genomic_DNA"/>
</dbReference>
<proteinExistence type="inferred from homology"/>
<dbReference type="Gene3D" id="3.40.1280.10">
    <property type="match status" value="1"/>
</dbReference>
<reference evidence="6 7" key="1">
    <citation type="submission" date="2019-02" db="EMBL/GenBank/DDBJ databases">
        <title>Siculibacillus lacustris gen. nov., sp. nov., a new rosette-forming bacterium isolated from a freshwater crater lake (Lake St. Ana, Romania).</title>
        <authorList>
            <person name="Felfoldi T."/>
            <person name="Marton Z."/>
            <person name="Szabo A."/>
            <person name="Mentes A."/>
            <person name="Boka K."/>
            <person name="Marialigeti K."/>
            <person name="Mathe I."/>
            <person name="Koncz M."/>
            <person name="Schumann P."/>
            <person name="Toth E."/>
        </authorList>
    </citation>
    <scope>NUCLEOTIDE SEQUENCE [LARGE SCALE GENOMIC DNA]</scope>
    <source>
        <strain evidence="6 7">SA-279</strain>
    </source>
</reference>
<evidence type="ECO:0000313" key="7">
    <source>
        <dbReference type="Proteomes" id="UP000292781"/>
    </source>
</evidence>
<comment type="similarity">
    <text evidence="1">Belongs to the class IV-like SAM-binding methyltransferase superfamily. RNA methyltransferase TrmH family.</text>
</comment>
<name>A0A4Q9VDV7_9HYPH</name>
<dbReference type="Gene3D" id="3.30.1330.30">
    <property type="match status" value="1"/>
</dbReference>
<dbReference type="InterPro" id="IPR029064">
    <property type="entry name" value="Ribosomal_eL30-like_sf"/>
</dbReference>
<evidence type="ECO:0000256" key="4">
    <source>
        <dbReference type="SAM" id="MobiDB-lite"/>
    </source>
</evidence>
<dbReference type="GO" id="GO:0008173">
    <property type="term" value="F:RNA methyltransferase activity"/>
    <property type="evidence" value="ECO:0007669"/>
    <property type="project" value="InterPro"/>
</dbReference>
<organism evidence="6 7">
    <name type="scientific">Siculibacillus lacustris</name>
    <dbReference type="NCBI Taxonomy" id="1549641"/>
    <lineage>
        <taxon>Bacteria</taxon>
        <taxon>Pseudomonadati</taxon>
        <taxon>Pseudomonadota</taxon>
        <taxon>Alphaproteobacteria</taxon>
        <taxon>Hyphomicrobiales</taxon>
        <taxon>Ancalomicrobiaceae</taxon>
        <taxon>Siculibacillus</taxon>
    </lineage>
</organism>
<evidence type="ECO:0000256" key="2">
    <source>
        <dbReference type="ARBA" id="ARBA00022603"/>
    </source>
</evidence>
<dbReference type="InterPro" id="IPR001537">
    <property type="entry name" value="SpoU_MeTrfase"/>
</dbReference>
<dbReference type="SUPFAM" id="SSF75217">
    <property type="entry name" value="alpha/beta knot"/>
    <property type="match status" value="1"/>
</dbReference>
<feature type="compositionally biased region" description="Low complexity" evidence="4">
    <location>
        <begin position="15"/>
        <end position="32"/>
    </location>
</feature>
<evidence type="ECO:0000256" key="3">
    <source>
        <dbReference type="ARBA" id="ARBA00022679"/>
    </source>
</evidence>
<dbReference type="InterPro" id="IPR051259">
    <property type="entry name" value="rRNA_Methyltransferase"/>
</dbReference>
<dbReference type="PANTHER" id="PTHR43191">
    <property type="entry name" value="RRNA METHYLTRANSFERASE 3"/>
    <property type="match status" value="1"/>
</dbReference>
<sequence>MTRPPRDLYRRGADRPAAPRAAAPAPSTAPAREVTSLTNPVVKDLRALHLKKEREASGLFLAEGLKLVTDALDEGWPIRTLVHATRVKDQPLVVRAVAAAKARGALVLEVSDEVLVKICRRDNPQMVVAAFVQKIARLADLAAPSGVWVALEGVKDPGNLGTIIRTVDSVGAAGVILIGDTTDPFALEAVRATMGSLFHVPIAAATLEEFSAWTAAHRLPVWGTHLKGAVDYRSVAWPETCVVLMGNEQSGLPEAYVAVCDGLVKIPMAGKADSLNLAVATAVMLYEVRRRALGV</sequence>
<dbReference type="AlphaFoldDB" id="A0A4Q9VDV7"/>
<feature type="domain" description="RNA 2-O ribose methyltransferase substrate binding" evidence="5">
    <location>
        <begin position="61"/>
        <end position="137"/>
    </location>
</feature>
<feature type="region of interest" description="Disordered" evidence="4">
    <location>
        <begin position="1"/>
        <end position="34"/>
    </location>
</feature>
<dbReference type="InterPro" id="IPR013123">
    <property type="entry name" value="SpoU_subst-bd"/>
</dbReference>
<dbReference type="PANTHER" id="PTHR43191:SF2">
    <property type="entry name" value="RRNA METHYLTRANSFERASE 3, MITOCHONDRIAL"/>
    <property type="match status" value="1"/>
</dbReference>
<dbReference type="GO" id="GO:0006396">
    <property type="term" value="P:RNA processing"/>
    <property type="evidence" value="ECO:0007669"/>
    <property type="project" value="InterPro"/>
</dbReference>
<gene>
    <name evidence="6" type="ORF">EYW49_22285</name>
</gene>
<dbReference type="GO" id="GO:0005737">
    <property type="term" value="C:cytoplasm"/>
    <property type="evidence" value="ECO:0007669"/>
    <property type="project" value="UniProtKB-ARBA"/>
</dbReference>